<dbReference type="AlphaFoldDB" id="A3SJJ5"/>
<accession>A3SJJ5</accession>
<feature type="domain" description="Aminoglycoside phosphotransferase" evidence="1">
    <location>
        <begin position="157"/>
        <end position="256"/>
    </location>
</feature>
<name>A3SJJ5_ROSNI</name>
<dbReference type="Proteomes" id="UP000005954">
    <property type="component" value="Unassembled WGS sequence"/>
</dbReference>
<dbReference type="HOGENOM" id="CLU_908769_0_0_5"/>
<gene>
    <name evidence="2" type="ORF">ISM_04515</name>
</gene>
<evidence type="ECO:0000313" key="2">
    <source>
        <dbReference type="EMBL" id="EAP77526.1"/>
    </source>
</evidence>
<dbReference type="Pfam" id="PF01636">
    <property type="entry name" value="APH"/>
    <property type="match status" value="1"/>
</dbReference>
<proteinExistence type="predicted"/>
<dbReference type="InterPro" id="IPR011009">
    <property type="entry name" value="Kinase-like_dom_sf"/>
</dbReference>
<dbReference type="SUPFAM" id="SSF56112">
    <property type="entry name" value="Protein kinase-like (PK-like)"/>
    <property type="match status" value="1"/>
</dbReference>
<dbReference type="EMBL" id="AALY01000001">
    <property type="protein sequence ID" value="EAP77526.1"/>
    <property type="molecule type" value="Genomic_DNA"/>
</dbReference>
<organism evidence="2 3">
    <name type="scientific">Roseovarius nubinhibens (strain ATCC BAA-591 / DSM 15170 / ISM)</name>
    <dbReference type="NCBI Taxonomy" id="89187"/>
    <lineage>
        <taxon>Bacteria</taxon>
        <taxon>Pseudomonadati</taxon>
        <taxon>Pseudomonadota</taxon>
        <taxon>Alphaproteobacteria</taxon>
        <taxon>Rhodobacterales</taxon>
        <taxon>Roseobacteraceae</taxon>
        <taxon>Roseovarius</taxon>
    </lineage>
</organism>
<dbReference type="RefSeq" id="WP_009812927.1">
    <property type="nucleotide sequence ID" value="NZ_CH724156.1"/>
</dbReference>
<sequence>MIDPVSLADLTCRLQRAPAFSDPVGAVGAVLSDVVAAPEEAADATSKLAVATPEGTSVFVTVSGDGNPDLVARGVRKLTKIRRKLSDRYAEPIVEPLETGEFEGRSFAIWPMLGQLPQGRLSRYLTKRGLRVKVMDWLSGMLVETKVPAGAQEQSRIAANLARLSADAAHPDLLRRAADAAGERLATGRWAPVNCAQHSDLWMGNVMMSGPSAAMPFGVIDWAGARSAGYPFFDLCRFAISSNAPSKLVDEHVARQLRVLHGERADVTSYVLCALGEMQSDLEHFPEEMFRAMAEETTVFARQFSQ</sequence>
<comment type="caution">
    <text evidence="2">The sequence shown here is derived from an EMBL/GenBank/DDBJ whole genome shotgun (WGS) entry which is preliminary data.</text>
</comment>
<evidence type="ECO:0000259" key="1">
    <source>
        <dbReference type="Pfam" id="PF01636"/>
    </source>
</evidence>
<dbReference type="InterPro" id="IPR002575">
    <property type="entry name" value="Aminoglycoside_PTrfase"/>
</dbReference>
<keyword evidence="3" id="KW-1185">Reference proteome</keyword>
<dbReference type="OrthoDB" id="7861540at2"/>
<reference evidence="2 3" key="1">
    <citation type="submission" date="2005-12" db="EMBL/GenBank/DDBJ databases">
        <authorList>
            <person name="Moran M.A."/>
            <person name="Ferriera S."/>
            <person name="Johnson J."/>
            <person name="Kravitz S."/>
            <person name="Halpern A."/>
            <person name="Remington K."/>
            <person name="Beeson K."/>
            <person name="Tran B."/>
            <person name="Rogers Y.-H."/>
            <person name="Friedman R."/>
            <person name="Venter J.C."/>
        </authorList>
    </citation>
    <scope>NUCLEOTIDE SEQUENCE [LARGE SCALE GENOMIC DNA]</scope>
    <source>
        <strain evidence="3">ATCC BAA-591 / DSM 15170 / ISM</strain>
    </source>
</reference>
<dbReference type="Gene3D" id="3.90.1200.10">
    <property type="match status" value="1"/>
</dbReference>
<protein>
    <recommendedName>
        <fullName evidence="1">Aminoglycoside phosphotransferase domain-containing protein</fullName>
    </recommendedName>
</protein>
<evidence type="ECO:0000313" key="3">
    <source>
        <dbReference type="Proteomes" id="UP000005954"/>
    </source>
</evidence>
<dbReference type="eggNOG" id="ENOG503498E">
    <property type="taxonomic scope" value="Bacteria"/>
</dbReference>